<dbReference type="PANTHER" id="PTHR35042:SF1">
    <property type="entry name" value="DUF1772-DOMAIN-CONTAINING PROTEIN"/>
    <property type="match status" value="1"/>
</dbReference>
<organism evidence="7 8">
    <name type="scientific">Knufia peltigerae</name>
    <dbReference type="NCBI Taxonomy" id="1002370"/>
    <lineage>
        <taxon>Eukaryota</taxon>
        <taxon>Fungi</taxon>
        <taxon>Dikarya</taxon>
        <taxon>Ascomycota</taxon>
        <taxon>Pezizomycotina</taxon>
        <taxon>Eurotiomycetes</taxon>
        <taxon>Chaetothyriomycetidae</taxon>
        <taxon>Chaetothyriales</taxon>
        <taxon>Trichomeriaceae</taxon>
        <taxon>Knufia</taxon>
    </lineage>
</organism>
<evidence type="ECO:0000256" key="6">
    <source>
        <dbReference type="SAM" id="Phobius"/>
    </source>
</evidence>
<keyword evidence="4 6" id="KW-0472">Membrane</keyword>
<evidence type="ECO:0000256" key="4">
    <source>
        <dbReference type="ARBA" id="ARBA00023136"/>
    </source>
</evidence>
<evidence type="ECO:0000313" key="8">
    <source>
        <dbReference type="Proteomes" id="UP001172681"/>
    </source>
</evidence>
<feature type="transmembrane region" description="Helical" evidence="6">
    <location>
        <begin position="82"/>
        <end position="103"/>
    </location>
</feature>
<accession>A0AA38Y6U2</accession>
<evidence type="ECO:0000313" key="7">
    <source>
        <dbReference type="EMBL" id="KAJ9637569.1"/>
    </source>
</evidence>
<dbReference type="GO" id="GO:0016020">
    <property type="term" value="C:membrane"/>
    <property type="evidence" value="ECO:0007669"/>
    <property type="project" value="UniProtKB-SubCell"/>
</dbReference>
<feature type="transmembrane region" description="Helical" evidence="6">
    <location>
        <begin position="12"/>
        <end position="37"/>
    </location>
</feature>
<dbReference type="Pfam" id="PF08592">
    <property type="entry name" value="Anthrone_oxy"/>
    <property type="match status" value="1"/>
</dbReference>
<dbReference type="PANTHER" id="PTHR35042">
    <property type="entry name" value="ANTHRONE OXYGENASE ENCC"/>
    <property type="match status" value="1"/>
</dbReference>
<sequence length="160" mass="17067">MDSNTILRTTSILGLSSSLFVSGVSFSQSYLTIPLFIGLPQETTTPLFKDLYYSGAKLIVPLALTSTLSTATAAYLDVEKRTGYAVAAAATVSILPFTAAVMFKCIHRLIAIADDAKVREKTQPGEVDGLLNQWKWMNFVRAGLSGVGGVVGLLVYSGIL</sequence>
<dbReference type="Proteomes" id="UP001172681">
    <property type="component" value="Unassembled WGS sequence"/>
</dbReference>
<keyword evidence="3 6" id="KW-1133">Transmembrane helix</keyword>
<reference evidence="7" key="1">
    <citation type="submission" date="2022-10" db="EMBL/GenBank/DDBJ databases">
        <title>Culturing micro-colonial fungi from biological soil crusts in the Mojave desert and describing Neophaeococcomyces mojavensis, and introducing the new genera and species Taxawa tesnikishii.</title>
        <authorList>
            <person name="Kurbessoian T."/>
            <person name="Stajich J.E."/>
        </authorList>
    </citation>
    <scope>NUCLEOTIDE SEQUENCE</scope>
    <source>
        <strain evidence="7">TK_35</strain>
    </source>
</reference>
<keyword evidence="8" id="KW-1185">Reference proteome</keyword>
<evidence type="ECO:0000256" key="1">
    <source>
        <dbReference type="ARBA" id="ARBA00004141"/>
    </source>
</evidence>
<dbReference type="InterPro" id="IPR013901">
    <property type="entry name" value="Anthrone_oxy"/>
</dbReference>
<dbReference type="EMBL" id="JAPDRN010000024">
    <property type="protein sequence ID" value="KAJ9637569.1"/>
    <property type="molecule type" value="Genomic_DNA"/>
</dbReference>
<comment type="similarity">
    <text evidence="5">Belongs to the anthrone oxygenase family.</text>
</comment>
<keyword evidence="2 6" id="KW-0812">Transmembrane</keyword>
<proteinExistence type="inferred from homology"/>
<protein>
    <recommendedName>
        <fullName evidence="9">DUF1772-domain-containing protein</fullName>
    </recommendedName>
</protein>
<dbReference type="AlphaFoldDB" id="A0AA38Y6U2"/>
<feature type="transmembrane region" description="Helical" evidence="6">
    <location>
        <begin position="139"/>
        <end position="159"/>
    </location>
</feature>
<evidence type="ECO:0000256" key="2">
    <source>
        <dbReference type="ARBA" id="ARBA00022692"/>
    </source>
</evidence>
<gene>
    <name evidence="7" type="ORF">H2204_004718</name>
</gene>
<evidence type="ECO:0000256" key="5">
    <source>
        <dbReference type="ARBA" id="ARBA00034313"/>
    </source>
</evidence>
<name>A0AA38Y6U2_9EURO</name>
<comment type="caution">
    <text evidence="7">The sequence shown here is derived from an EMBL/GenBank/DDBJ whole genome shotgun (WGS) entry which is preliminary data.</text>
</comment>
<evidence type="ECO:0008006" key="9">
    <source>
        <dbReference type="Google" id="ProtNLM"/>
    </source>
</evidence>
<comment type="subcellular location">
    <subcellularLocation>
        <location evidence="1">Membrane</location>
        <topology evidence="1">Multi-pass membrane protein</topology>
    </subcellularLocation>
</comment>
<evidence type="ECO:0000256" key="3">
    <source>
        <dbReference type="ARBA" id="ARBA00022989"/>
    </source>
</evidence>
<feature type="transmembrane region" description="Helical" evidence="6">
    <location>
        <begin position="58"/>
        <end position="76"/>
    </location>
</feature>